<name>A0ABP8GQG9_9BACT</name>
<proteinExistence type="predicted"/>
<dbReference type="RefSeq" id="WP_345255267.1">
    <property type="nucleotide sequence ID" value="NZ_BAABGY010000007.1"/>
</dbReference>
<keyword evidence="2" id="KW-1185">Reference proteome</keyword>
<accession>A0ABP8GQG9</accession>
<reference evidence="2" key="1">
    <citation type="journal article" date="2019" name="Int. J. Syst. Evol. Microbiol.">
        <title>The Global Catalogue of Microorganisms (GCM) 10K type strain sequencing project: providing services to taxonomists for standard genome sequencing and annotation.</title>
        <authorList>
            <consortium name="The Broad Institute Genomics Platform"/>
            <consortium name="The Broad Institute Genome Sequencing Center for Infectious Disease"/>
            <person name="Wu L."/>
            <person name="Ma J."/>
        </authorList>
    </citation>
    <scope>NUCLEOTIDE SEQUENCE [LARGE SCALE GENOMIC DNA]</scope>
    <source>
        <strain evidence="2">JCM 17919</strain>
    </source>
</reference>
<organism evidence="1 2">
    <name type="scientific">Flaviaesturariibacter amylovorans</name>
    <dbReference type="NCBI Taxonomy" id="1084520"/>
    <lineage>
        <taxon>Bacteria</taxon>
        <taxon>Pseudomonadati</taxon>
        <taxon>Bacteroidota</taxon>
        <taxon>Chitinophagia</taxon>
        <taxon>Chitinophagales</taxon>
        <taxon>Chitinophagaceae</taxon>
        <taxon>Flaviaestuariibacter</taxon>
    </lineage>
</organism>
<protein>
    <submittedName>
        <fullName evidence="1">Uncharacterized protein</fullName>
    </submittedName>
</protein>
<sequence>MLSTTTPHIGKRPYALLGRLLLRHSPELAQELLAAALLEAKPVASDYSLIPTYFTTFCTLHGLDPKAYIGPLRKSKLVDVRRLFIAVILRLYYPQALAHTTELVTMPPGLTKAISELFRQGKNGVSRTIHEVILAPWDSTYGSLEERADQIVHQILSHDSTQA</sequence>
<dbReference type="Proteomes" id="UP001501725">
    <property type="component" value="Unassembled WGS sequence"/>
</dbReference>
<evidence type="ECO:0000313" key="1">
    <source>
        <dbReference type="EMBL" id="GAA4328454.1"/>
    </source>
</evidence>
<gene>
    <name evidence="1" type="ORF">GCM10023184_18340</name>
</gene>
<evidence type="ECO:0000313" key="2">
    <source>
        <dbReference type="Proteomes" id="UP001501725"/>
    </source>
</evidence>
<comment type="caution">
    <text evidence="1">The sequence shown here is derived from an EMBL/GenBank/DDBJ whole genome shotgun (WGS) entry which is preliminary data.</text>
</comment>
<dbReference type="EMBL" id="BAABGY010000007">
    <property type="protein sequence ID" value="GAA4328454.1"/>
    <property type="molecule type" value="Genomic_DNA"/>
</dbReference>